<proteinExistence type="predicted"/>
<dbReference type="Proteomes" id="UP000219338">
    <property type="component" value="Unassembled WGS sequence"/>
</dbReference>
<dbReference type="STRING" id="47428.A0A284QR84"/>
<name>A0A284QR84_ARMOS</name>
<sequence>MHKEAKDLLSSETGFESTYLNEDSSNEEYWKFRSLSAITSRLEQLNGAKVHSLFNVMTMEHNVHEWFTRLEIWFEKTDILSAIHLYLPPEITFTTPDSENLPVPSDTCAKVTQFSGAAEYIDNQDRVIENLDVLAEDGSSAEVLSSALLRSMDRHGPTYTTKTLSFLFPIPMSTKRTLPLFRGPVLRPPTRLLKCSNRQFRTFFCPDDVNDETAVYFSKTRLGGRKCEREGRRRFFSLWGVELDTAICAFREES</sequence>
<dbReference type="OrthoDB" id="2104739at2759"/>
<protein>
    <recommendedName>
        <fullName evidence="3">HNH nuclease domain-containing protein</fullName>
    </recommendedName>
</protein>
<evidence type="ECO:0008006" key="3">
    <source>
        <dbReference type="Google" id="ProtNLM"/>
    </source>
</evidence>
<dbReference type="AlphaFoldDB" id="A0A284QR84"/>
<dbReference type="OMA" id="TAICAFR"/>
<gene>
    <name evidence="1" type="ORF">ARMOST_02235</name>
</gene>
<keyword evidence="2" id="KW-1185">Reference proteome</keyword>
<evidence type="ECO:0000313" key="1">
    <source>
        <dbReference type="EMBL" id="SJK98957.1"/>
    </source>
</evidence>
<reference evidence="2" key="1">
    <citation type="journal article" date="2017" name="Nat. Ecol. Evol.">
        <title>Genome expansion and lineage-specific genetic innovations in the forest pathogenic fungi Armillaria.</title>
        <authorList>
            <person name="Sipos G."/>
            <person name="Prasanna A.N."/>
            <person name="Walter M.C."/>
            <person name="O'Connor E."/>
            <person name="Balint B."/>
            <person name="Krizsan K."/>
            <person name="Kiss B."/>
            <person name="Hess J."/>
            <person name="Varga T."/>
            <person name="Slot J."/>
            <person name="Riley R."/>
            <person name="Boka B."/>
            <person name="Rigling D."/>
            <person name="Barry K."/>
            <person name="Lee J."/>
            <person name="Mihaltcheva S."/>
            <person name="LaButti K."/>
            <person name="Lipzen A."/>
            <person name="Waldron R."/>
            <person name="Moloney N.M."/>
            <person name="Sperisen C."/>
            <person name="Kredics L."/>
            <person name="Vagvoelgyi C."/>
            <person name="Patrignani A."/>
            <person name="Fitzpatrick D."/>
            <person name="Nagy I."/>
            <person name="Doyle S."/>
            <person name="Anderson J.B."/>
            <person name="Grigoriev I.V."/>
            <person name="Gueldener U."/>
            <person name="Muensterkoetter M."/>
            <person name="Nagy L.G."/>
        </authorList>
    </citation>
    <scope>NUCLEOTIDE SEQUENCE [LARGE SCALE GENOMIC DNA]</scope>
    <source>
        <strain evidence="2">C18/9</strain>
    </source>
</reference>
<dbReference type="EMBL" id="FUEG01000001">
    <property type="protein sequence ID" value="SJK98957.1"/>
    <property type="molecule type" value="Genomic_DNA"/>
</dbReference>
<organism evidence="1 2">
    <name type="scientific">Armillaria ostoyae</name>
    <name type="common">Armillaria root rot fungus</name>
    <dbReference type="NCBI Taxonomy" id="47428"/>
    <lineage>
        <taxon>Eukaryota</taxon>
        <taxon>Fungi</taxon>
        <taxon>Dikarya</taxon>
        <taxon>Basidiomycota</taxon>
        <taxon>Agaricomycotina</taxon>
        <taxon>Agaricomycetes</taxon>
        <taxon>Agaricomycetidae</taxon>
        <taxon>Agaricales</taxon>
        <taxon>Marasmiineae</taxon>
        <taxon>Physalacriaceae</taxon>
        <taxon>Armillaria</taxon>
    </lineage>
</organism>
<evidence type="ECO:0000313" key="2">
    <source>
        <dbReference type="Proteomes" id="UP000219338"/>
    </source>
</evidence>
<accession>A0A284QR84</accession>